<evidence type="ECO:0000313" key="3">
    <source>
        <dbReference type="Proteomes" id="UP000199568"/>
    </source>
</evidence>
<name>A0A1I0AR40_9FIRM</name>
<reference evidence="2 3" key="1">
    <citation type="submission" date="2016-10" db="EMBL/GenBank/DDBJ databases">
        <authorList>
            <person name="de Groot N.N."/>
        </authorList>
    </citation>
    <scope>NUCLEOTIDE SEQUENCE [LARGE SCALE GENOMIC DNA]</scope>
    <source>
        <strain evidence="2 3">DSM 18979</strain>
    </source>
</reference>
<protein>
    <submittedName>
        <fullName evidence="2">Uncharacterized protein</fullName>
    </submittedName>
</protein>
<dbReference type="AlphaFoldDB" id="A0A1I0AR40"/>
<feature type="region of interest" description="Disordered" evidence="1">
    <location>
        <begin position="1"/>
        <end position="57"/>
    </location>
</feature>
<gene>
    <name evidence="2" type="ORF">SAMN05660297_01030</name>
</gene>
<evidence type="ECO:0000256" key="1">
    <source>
        <dbReference type="SAM" id="MobiDB-lite"/>
    </source>
</evidence>
<dbReference type="Proteomes" id="UP000199568">
    <property type="component" value="Unassembled WGS sequence"/>
</dbReference>
<organism evidence="2 3">
    <name type="scientific">Natronincola peptidivorans</name>
    <dbReference type="NCBI Taxonomy" id="426128"/>
    <lineage>
        <taxon>Bacteria</taxon>
        <taxon>Bacillati</taxon>
        <taxon>Bacillota</taxon>
        <taxon>Clostridia</taxon>
        <taxon>Peptostreptococcales</taxon>
        <taxon>Natronincolaceae</taxon>
        <taxon>Natronincola</taxon>
    </lineage>
</organism>
<accession>A0A1I0AR40</accession>
<evidence type="ECO:0000313" key="2">
    <source>
        <dbReference type="EMBL" id="SES96414.1"/>
    </source>
</evidence>
<sequence>MNDKYLTEKTRDKMESSFSKSRLCKKQQEKDSYKRKNQNQLSSPRRRVANVILPDIE</sequence>
<feature type="compositionally biased region" description="Basic and acidic residues" evidence="1">
    <location>
        <begin position="1"/>
        <end position="15"/>
    </location>
</feature>
<dbReference type="RefSeq" id="WP_170834688.1">
    <property type="nucleotide sequence ID" value="NZ_FOHU01000003.1"/>
</dbReference>
<keyword evidence="3" id="KW-1185">Reference proteome</keyword>
<proteinExistence type="predicted"/>
<dbReference type="EMBL" id="FOHU01000003">
    <property type="protein sequence ID" value="SES96414.1"/>
    <property type="molecule type" value="Genomic_DNA"/>
</dbReference>